<evidence type="ECO:0000256" key="3">
    <source>
        <dbReference type="ARBA" id="ARBA00023082"/>
    </source>
</evidence>
<dbReference type="InterPro" id="IPR007627">
    <property type="entry name" value="RNA_pol_sigma70_r2"/>
</dbReference>
<proteinExistence type="inferred from homology"/>
<keyword evidence="8" id="KW-1185">Reference proteome</keyword>
<gene>
    <name evidence="7" type="ORF">GCM10023149_08550</name>
</gene>
<accession>A0ABP8FXB9</accession>
<dbReference type="PANTHER" id="PTHR43133:SF46">
    <property type="entry name" value="RNA POLYMERASE SIGMA-70 FACTOR ECF SUBFAMILY"/>
    <property type="match status" value="1"/>
</dbReference>
<keyword evidence="3" id="KW-0731">Sigma factor</keyword>
<dbReference type="Proteomes" id="UP001500582">
    <property type="component" value="Unassembled WGS sequence"/>
</dbReference>
<dbReference type="InterPro" id="IPR013249">
    <property type="entry name" value="RNA_pol_sigma70_r4_t2"/>
</dbReference>
<evidence type="ECO:0000259" key="6">
    <source>
        <dbReference type="Pfam" id="PF08281"/>
    </source>
</evidence>
<evidence type="ECO:0000256" key="2">
    <source>
        <dbReference type="ARBA" id="ARBA00023015"/>
    </source>
</evidence>
<feature type="domain" description="RNA polymerase sigma-70 region 2" evidence="5">
    <location>
        <begin position="22"/>
        <end position="80"/>
    </location>
</feature>
<dbReference type="InterPro" id="IPR039425">
    <property type="entry name" value="RNA_pol_sigma-70-like"/>
</dbReference>
<dbReference type="InterPro" id="IPR036388">
    <property type="entry name" value="WH-like_DNA-bd_sf"/>
</dbReference>
<dbReference type="EMBL" id="BAABFT010000002">
    <property type="protein sequence ID" value="GAA4312982.1"/>
    <property type="molecule type" value="Genomic_DNA"/>
</dbReference>
<dbReference type="SUPFAM" id="SSF88946">
    <property type="entry name" value="Sigma2 domain of RNA polymerase sigma factors"/>
    <property type="match status" value="1"/>
</dbReference>
<dbReference type="Pfam" id="PF04542">
    <property type="entry name" value="Sigma70_r2"/>
    <property type="match status" value="1"/>
</dbReference>
<keyword evidence="4" id="KW-0804">Transcription</keyword>
<dbReference type="SUPFAM" id="SSF88659">
    <property type="entry name" value="Sigma3 and sigma4 domains of RNA polymerase sigma factors"/>
    <property type="match status" value="1"/>
</dbReference>
<dbReference type="NCBIfam" id="TIGR02937">
    <property type="entry name" value="sigma70-ECF"/>
    <property type="match status" value="1"/>
</dbReference>
<dbReference type="InterPro" id="IPR013325">
    <property type="entry name" value="RNA_pol_sigma_r2"/>
</dbReference>
<comment type="caution">
    <text evidence="7">The sequence shown here is derived from an EMBL/GenBank/DDBJ whole genome shotgun (WGS) entry which is preliminary data.</text>
</comment>
<reference evidence="8" key="1">
    <citation type="journal article" date="2019" name="Int. J. Syst. Evol. Microbiol.">
        <title>The Global Catalogue of Microorganisms (GCM) 10K type strain sequencing project: providing services to taxonomists for standard genome sequencing and annotation.</title>
        <authorList>
            <consortium name="The Broad Institute Genomics Platform"/>
            <consortium name="The Broad Institute Genome Sequencing Center for Infectious Disease"/>
            <person name="Wu L."/>
            <person name="Ma J."/>
        </authorList>
    </citation>
    <scope>NUCLEOTIDE SEQUENCE [LARGE SCALE GENOMIC DNA]</scope>
    <source>
        <strain evidence="8">JCM 17705</strain>
    </source>
</reference>
<dbReference type="Pfam" id="PF08281">
    <property type="entry name" value="Sigma70_r4_2"/>
    <property type="match status" value="1"/>
</dbReference>
<dbReference type="InterPro" id="IPR013324">
    <property type="entry name" value="RNA_pol_sigma_r3/r4-like"/>
</dbReference>
<protein>
    <submittedName>
        <fullName evidence="7">RNA polymerase sigma-70 factor</fullName>
    </submittedName>
</protein>
<dbReference type="Gene3D" id="1.10.10.10">
    <property type="entry name" value="Winged helix-like DNA-binding domain superfamily/Winged helix DNA-binding domain"/>
    <property type="match status" value="1"/>
</dbReference>
<comment type="similarity">
    <text evidence="1">Belongs to the sigma-70 factor family. ECF subfamily.</text>
</comment>
<evidence type="ECO:0000313" key="8">
    <source>
        <dbReference type="Proteomes" id="UP001500582"/>
    </source>
</evidence>
<organism evidence="7 8">
    <name type="scientific">Mucilaginibacter gynuensis</name>
    <dbReference type="NCBI Taxonomy" id="1302236"/>
    <lineage>
        <taxon>Bacteria</taxon>
        <taxon>Pseudomonadati</taxon>
        <taxon>Bacteroidota</taxon>
        <taxon>Sphingobacteriia</taxon>
        <taxon>Sphingobacteriales</taxon>
        <taxon>Sphingobacteriaceae</taxon>
        <taxon>Mucilaginibacter</taxon>
    </lineage>
</organism>
<dbReference type="PANTHER" id="PTHR43133">
    <property type="entry name" value="RNA POLYMERASE ECF-TYPE SIGMA FACTO"/>
    <property type="match status" value="1"/>
</dbReference>
<name>A0ABP8FXB9_9SPHI</name>
<evidence type="ECO:0000259" key="5">
    <source>
        <dbReference type="Pfam" id="PF04542"/>
    </source>
</evidence>
<evidence type="ECO:0000256" key="1">
    <source>
        <dbReference type="ARBA" id="ARBA00010641"/>
    </source>
</evidence>
<evidence type="ECO:0000256" key="4">
    <source>
        <dbReference type="ARBA" id="ARBA00023163"/>
    </source>
</evidence>
<keyword evidence="2" id="KW-0805">Transcription regulation</keyword>
<dbReference type="RefSeq" id="WP_345209763.1">
    <property type="nucleotide sequence ID" value="NZ_BAABFT010000002.1"/>
</dbReference>
<evidence type="ECO:0000313" key="7">
    <source>
        <dbReference type="EMBL" id="GAA4312982.1"/>
    </source>
</evidence>
<sequence length="187" mass="21813">MDDQELLKLLAGGNQEVFAQIYDKYWQKLFAYAYNLMKDTDQCEDLIQDVFISLWERRETLRIENLKAYLFSSVRYSVYRVNKQQGTRGSLSLTNDFELADIKASAADDSVISAELQLAYEQLLDKMPPQRKRVFQMRHEDNLTTNVIAEKLQIAQKTVQNHLVNSYQQIQSLITTVLVFLFLSFLP</sequence>
<dbReference type="InterPro" id="IPR014284">
    <property type="entry name" value="RNA_pol_sigma-70_dom"/>
</dbReference>
<feature type="domain" description="RNA polymerase sigma factor 70 region 4 type 2" evidence="6">
    <location>
        <begin position="119"/>
        <end position="165"/>
    </location>
</feature>
<dbReference type="Gene3D" id="1.10.1740.10">
    <property type="match status" value="1"/>
</dbReference>